<protein>
    <submittedName>
        <fullName evidence="2">Uncharacterized protein</fullName>
    </submittedName>
</protein>
<keyword evidence="3" id="KW-1185">Reference proteome</keyword>
<dbReference type="EMBL" id="JAJBZT010000008">
    <property type="protein sequence ID" value="MCB6184666.1"/>
    <property type="molecule type" value="Genomic_DNA"/>
</dbReference>
<gene>
    <name evidence="2" type="ORF">LIN78_14050</name>
</gene>
<sequence>MFKNLKSKRLTISGLIIYKYFCMNIYENFKDYRWILWFSSILAFVALDVVSAVFVFCVGSLFFNCKYNYFVFIVWVLIGCVFVNWHLVFLFVFMFSCFCYSSNKRVSFLFAKLSIFVFLFDDIYAFEQKIPEKNEVVIVDGKYLNSTILINKKNDYGISIVDKNGKIHDCTCKLLGDYNCLRTYASQHIDTIKNLDIELEKQHSADIAMLRWLSGKKGEVWMYPSSQTLRSGYACYQISSRGVVYRSYEQSIVGYMRAKSNVGIYLIIIWSVLDSLYIFYMLFNKLIRVKASSQF</sequence>
<keyword evidence="1" id="KW-0812">Transmembrane</keyword>
<evidence type="ECO:0000256" key="1">
    <source>
        <dbReference type="SAM" id="Phobius"/>
    </source>
</evidence>
<name>A0ABS8D8X1_9NEIS</name>
<keyword evidence="1" id="KW-0472">Membrane</keyword>
<dbReference type="RefSeq" id="WP_227181474.1">
    <property type="nucleotide sequence ID" value="NZ_JAJBZT010000008.1"/>
</dbReference>
<comment type="caution">
    <text evidence="2">The sequence shown here is derived from an EMBL/GenBank/DDBJ whole genome shotgun (WGS) entry which is preliminary data.</text>
</comment>
<feature type="transmembrane region" description="Helical" evidence="1">
    <location>
        <begin position="106"/>
        <end position="126"/>
    </location>
</feature>
<accession>A0ABS8D8X1</accession>
<organism evidence="2 3">
    <name type="scientific">Leeia speluncae</name>
    <dbReference type="NCBI Taxonomy" id="2884804"/>
    <lineage>
        <taxon>Bacteria</taxon>
        <taxon>Pseudomonadati</taxon>
        <taxon>Pseudomonadota</taxon>
        <taxon>Betaproteobacteria</taxon>
        <taxon>Neisseriales</taxon>
        <taxon>Leeiaceae</taxon>
        <taxon>Leeia</taxon>
    </lineage>
</organism>
<evidence type="ECO:0000313" key="2">
    <source>
        <dbReference type="EMBL" id="MCB6184666.1"/>
    </source>
</evidence>
<feature type="transmembrane region" description="Helical" evidence="1">
    <location>
        <begin position="69"/>
        <end position="94"/>
    </location>
</feature>
<evidence type="ECO:0000313" key="3">
    <source>
        <dbReference type="Proteomes" id="UP001165395"/>
    </source>
</evidence>
<reference evidence="2" key="1">
    <citation type="submission" date="2021-10" db="EMBL/GenBank/DDBJ databases">
        <title>The complete genome sequence of Leeia sp. TBRC 13508.</title>
        <authorList>
            <person name="Charoenyingcharoen P."/>
            <person name="Yukphan P."/>
        </authorList>
    </citation>
    <scope>NUCLEOTIDE SEQUENCE</scope>
    <source>
        <strain evidence="2">TBRC 13508</strain>
    </source>
</reference>
<feature type="transmembrane region" description="Helical" evidence="1">
    <location>
        <begin position="34"/>
        <end position="63"/>
    </location>
</feature>
<proteinExistence type="predicted"/>
<dbReference type="Proteomes" id="UP001165395">
    <property type="component" value="Unassembled WGS sequence"/>
</dbReference>
<keyword evidence="1" id="KW-1133">Transmembrane helix</keyword>
<feature type="transmembrane region" description="Helical" evidence="1">
    <location>
        <begin position="262"/>
        <end position="283"/>
    </location>
</feature>